<evidence type="ECO:0000313" key="1">
    <source>
        <dbReference type="Ensembl" id="ENSUAMP00000025730.1"/>
    </source>
</evidence>
<organism evidence="1 2">
    <name type="scientific">Ursus americanus</name>
    <name type="common">American black bear</name>
    <name type="synonym">Euarctos americanus</name>
    <dbReference type="NCBI Taxonomy" id="9643"/>
    <lineage>
        <taxon>Eukaryota</taxon>
        <taxon>Metazoa</taxon>
        <taxon>Chordata</taxon>
        <taxon>Craniata</taxon>
        <taxon>Vertebrata</taxon>
        <taxon>Euteleostomi</taxon>
        <taxon>Mammalia</taxon>
        <taxon>Eutheria</taxon>
        <taxon>Laurasiatheria</taxon>
        <taxon>Carnivora</taxon>
        <taxon>Caniformia</taxon>
        <taxon>Ursidae</taxon>
        <taxon>Ursus</taxon>
    </lineage>
</organism>
<accession>A0A452S1C8</accession>
<dbReference type="OMA" id="VNCNQLN"/>
<reference evidence="1" key="2">
    <citation type="submission" date="2025-08" db="UniProtKB">
        <authorList>
            <consortium name="Ensembl"/>
        </authorList>
    </citation>
    <scope>IDENTIFICATION</scope>
</reference>
<sequence>MEPRLVKPPGQDLVVERLKSRYGLGGSRFAEYDFSGFDQAKWKRRSLTSPDDLDIFSSGDKVGSSLRCYSDERKHCTTPLCSSFKRLNVNCNQLNTSYNFFIFFPISIC</sequence>
<dbReference type="AlphaFoldDB" id="A0A452S1C8"/>
<dbReference type="Ensembl" id="ENSUAMT00000028715.1">
    <property type="protein sequence ID" value="ENSUAMP00000025730.1"/>
    <property type="gene ID" value="ENSUAMG00000020001.1"/>
</dbReference>
<dbReference type="PANTHER" id="PTHR34523">
    <property type="entry name" value="COILED-COIL DOMAIN-CONTAINING PROTEIN 138"/>
    <property type="match status" value="1"/>
</dbReference>
<dbReference type="PANTHER" id="PTHR34523:SF1">
    <property type="entry name" value="COILED-COIL DOMAIN-CONTAINING PROTEIN 138"/>
    <property type="match status" value="1"/>
</dbReference>
<dbReference type="GeneTree" id="ENSGT00950000186414"/>
<proteinExistence type="predicted"/>
<dbReference type="InterPro" id="IPR038798">
    <property type="entry name" value="CCDC138"/>
</dbReference>
<protein>
    <submittedName>
        <fullName evidence="1">Uncharacterized protein</fullName>
    </submittedName>
</protein>
<reference evidence="2" key="1">
    <citation type="submission" date="2016-06" db="EMBL/GenBank/DDBJ databases">
        <title>De novo assembly and RNA-Seq shows season-dependent expression and editing in black bear kidneys.</title>
        <authorList>
            <person name="Korstanje R."/>
            <person name="Srivastava A."/>
            <person name="Sarsani V.K."/>
            <person name="Sheehan S.M."/>
            <person name="Seger R.L."/>
            <person name="Barter M.E."/>
            <person name="Lindqvist C."/>
            <person name="Brody L.C."/>
            <person name="Mullikin J.C."/>
        </authorList>
    </citation>
    <scope>NUCLEOTIDE SEQUENCE [LARGE SCALE GENOMIC DNA]</scope>
</reference>
<name>A0A452S1C8_URSAM</name>
<evidence type="ECO:0000313" key="2">
    <source>
        <dbReference type="Proteomes" id="UP000291022"/>
    </source>
</evidence>
<keyword evidence="2" id="KW-1185">Reference proteome</keyword>
<dbReference type="Proteomes" id="UP000291022">
    <property type="component" value="Unassembled WGS sequence"/>
</dbReference>
<reference evidence="1" key="3">
    <citation type="submission" date="2025-09" db="UniProtKB">
        <authorList>
            <consortium name="Ensembl"/>
        </authorList>
    </citation>
    <scope>IDENTIFICATION</scope>
</reference>
<dbReference type="STRING" id="9643.ENSUAMP00000025730"/>